<evidence type="ECO:0000313" key="2">
    <source>
        <dbReference type="EMBL" id="CAD7245306.1"/>
    </source>
</evidence>
<dbReference type="OrthoDB" id="6359943at2759"/>
<dbReference type="PANTHER" id="PTHR45632">
    <property type="entry name" value="LD33804P"/>
    <property type="match status" value="1"/>
</dbReference>
<evidence type="ECO:0000256" key="1">
    <source>
        <dbReference type="ARBA" id="ARBA00022441"/>
    </source>
</evidence>
<dbReference type="Pfam" id="PF24681">
    <property type="entry name" value="Kelch_KLHDC2_KLHL20_DRC7"/>
    <property type="match status" value="1"/>
</dbReference>
<dbReference type="EMBL" id="CAJPEV010000828">
    <property type="protein sequence ID" value="CAG0888879.1"/>
    <property type="molecule type" value="Genomic_DNA"/>
</dbReference>
<dbReference type="InterPro" id="IPR006652">
    <property type="entry name" value="Kelch_1"/>
</dbReference>
<dbReference type="AlphaFoldDB" id="A0A7R8X7N4"/>
<dbReference type="PANTHER" id="PTHR45632:SF14">
    <property type="entry name" value="KELCH-LIKE PROTEIN 33"/>
    <property type="match status" value="1"/>
</dbReference>
<organism evidence="2">
    <name type="scientific">Darwinula stevensoni</name>
    <dbReference type="NCBI Taxonomy" id="69355"/>
    <lineage>
        <taxon>Eukaryota</taxon>
        <taxon>Metazoa</taxon>
        <taxon>Ecdysozoa</taxon>
        <taxon>Arthropoda</taxon>
        <taxon>Crustacea</taxon>
        <taxon>Oligostraca</taxon>
        <taxon>Ostracoda</taxon>
        <taxon>Podocopa</taxon>
        <taxon>Podocopida</taxon>
        <taxon>Darwinulocopina</taxon>
        <taxon>Darwinuloidea</taxon>
        <taxon>Darwinulidae</taxon>
        <taxon>Darwinula</taxon>
    </lineage>
</organism>
<proteinExistence type="predicted"/>
<dbReference type="Proteomes" id="UP000677054">
    <property type="component" value="Unassembled WGS sequence"/>
</dbReference>
<dbReference type="Gene3D" id="2.120.10.80">
    <property type="entry name" value="Kelch-type beta propeller"/>
    <property type="match status" value="1"/>
</dbReference>
<name>A0A7R8X7N4_9CRUS</name>
<reference evidence="2" key="1">
    <citation type="submission" date="2020-11" db="EMBL/GenBank/DDBJ databases">
        <authorList>
            <person name="Tran Van P."/>
        </authorList>
    </citation>
    <scope>NUCLEOTIDE SEQUENCE</scope>
</reference>
<keyword evidence="3" id="KW-1185">Reference proteome</keyword>
<dbReference type="InterPro" id="IPR015915">
    <property type="entry name" value="Kelch-typ_b-propeller"/>
</dbReference>
<gene>
    <name evidence="2" type="ORF">DSTB1V02_LOCUS5180</name>
</gene>
<sequence length="472" mass="54004">MTSTKKVVVLISDEEIRKVFIEILNRMEVATGKTLSELLQIRHPMDYRGCESFHVMCVGVEDSWVVEGISRAIRTLLVADGGTSSTAQSRMGLWKEMVRKGLLLHRPWTSSPALESLSQDDWKELNRKSSFLKVQFSRLMLIFKSVASLTYFTNRKLNRFLLHPLQIPMSTGDDATTTRHKTTSCSEETQRIFAMGESADGRYGIWELRSDPTLWVHFYYSSTEVFLANSGRLIHAGDGEVKILRLEEKDPSEAPYRWDEVLRRDESSPFFVERTTGIVIQDNLFMAGGEGNPREGRLVNLVKEEWTVLPPMTEGRCDASSVMRDPHTVLVLGGYDPEENRFLSSCECYDVRMRQWFSFSHHIPQPLKQHAVTVYNDDIYISGGLRGEKSRREVYKWKVKGGESWYQLPSLNKLRHDHGMVGNGAGGLSVIGGMNESQSTKKVIERESFNMKEWVIQEELPFQGLWKATEMK</sequence>
<dbReference type="SUPFAM" id="SSF117281">
    <property type="entry name" value="Kelch motif"/>
    <property type="match status" value="1"/>
</dbReference>
<evidence type="ECO:0000313" key="3">
    <source>
        <dbReference type="Proteomes" id="UP000677054"/>
    </source>
</evidence>
<protein>
    <submittedName>
        <fullName evidence="2">Uncharacterized protein</fullName>
    </submittedName>
</protein>
<accession>A0A7R8X7N4</accession>
<dbReference type="SMART" id="SM00612">
    <property type="entry name" value="Kelch"/>
    <property type="match status" value="3"/>
</dbReference>
<dbReference type="EMBL" id="LR900345">
    <property type="protein sequence ID" value="CAD7245306.1"/>
    <property type="molecule type" value="Genomic_DNA"/>
</dbReference>
<keyword evidence="1" id="KW-0880">Kelch repeat</keyword>